<keyword evidence="2" id="KW-1185">Reference proteome</keyword>
<evidence type="ECO:0000313" key="2">
    <source>
        <dbReference type="Proteomes" id="UP001237642"/>
    </source>
</evidence>
<dbReference type="Proteomes" id="UP001237642">
    <property type="component" value="Unassembled WGS sequence"/>
</dbReference>
<dbReference type="AlphaFoldDB" id="A0AAD8J6X4"/>
<comment type="caution">
    <text evidence="1">The sequence shown here is derived from an EMBL/GenBank/DDBJ whole genome shotgun (WGS) entry which is preliminary data.</text>
</comment>
<sequence length="158" mass="18353">MDWKNLHGYIEVSPFLLFESTGDSEEVSELKISSFNDDIMVVTCDDVDDCQSCCSDSSEICNTSVNHDQFQEYSYSRKTDRKRMHDHDYKSIYRHQNDCDEDEDDDDGAISQECSSRNVGFDYSRTPKKCKVYVNSKMEPAIKKEENDKLFWDTCLAS</sequence>
<organism evidence="1 2">
    <name type="scientific">Heracleum sosnowskyi</name>
    <dbReference type="NCBI Taxonomy" id="360622"/>
    <lineage>
        <taxon>Eukaryota</taxon>
        <taxon>Viridiplantae</taxon>
        <taxon>Streptophyta</taxon>
        <taxon>Embryophyta</taxon>
        <taxon>Tracheophyta</taxon>
        <taxon>Spermatophyta</taxon>
        <taxon>Magnoliopsida</taxon>
        <taxon>eudicotyledons</taxon>
        <taxon>Gunneridae</taxon>
        <taxon>Pentapetalae</taxon>
        <taxon>asterids</taxon>
        <taxon>campanulids</taxon>
        <taxon>Apiales</taxon>
        <taxon>Apiaceae</taxon>
        <taxon>Apioideae</taxon>
        <taxon>apioid superclade</taxon>
        <taxon>Tordylieae</taxon>
        <taxon>Tordyliinae</taxon>
        <taxon>Heracleum</taxon>
    </lineage>
</organism>
<accession>A0AAD8J6X4</accession>
<name>A0AAD8J6X4_9APIA</name>
<reference evidence="1" key="2">
    <citation type="submission" date="2023-05" db="EMBL/GenBank/DDBJ databases">
        <authorList>
            <person name="Schelkunov M.I."/>
        </authorList>
    </citation>
    <scope>NUCLEOTIDE SEQUENCE</scope>
    <source>
        <strain evidence="1">Hsosn_3</strain>
        <tissue evidence="1">Leaf</tissue>
    </source>
</reference>
<gene>
    <name evidence="1" type="ORF">POM88_008808</name>
</gene>
<dbReference type="PANTHER" id="PTHR35726">
    <property type="entry name" value="GLUTAMIC ACID-RICH PROTEIN-LIKE"/>
    <property type="match status" value="1"/>
</dbReference>
<dbReference type="PANTHER" id="PTHR35726:SF4">
    <property type="entry name" value="GLUTAMIC ACID-RICH PROTEIN-LIKE"/>
    <property type="match status" value="1"/>
</dbReference>
<evidence type="ECO:0000313" key="1">
    <source>
        <dbReference type="EMBL" id="KAK1398945.1"/>
    </source>
</evidence>
<protein>
    <submittedName>
        <fullName evidence="1">Uncharacterized protein</fullName>
    </submittedName>
</protein>
<proteinExistence type="predicted"/>
<dbReference type="EMBL" id="JAUIZM010000002">
    <property type="protein sequence ID" value="KAK1398945.1"/>
    <property type="molecule type" value="Genomic_DNA"/>
</dbReference>
<reference evidence="1" key="1">
    <citation type="submission" date="2023-02" db="EMBL/GenBank/DDBJ databases">
        <title>Genome of toxic invasive species Heracleum sosnowskyi carries increased number of genes despite the absence of recent whole-genome duplications.</title>
        <authorList>
            <person name="Schelkunov M."/>
            <person name="Shtratnikova V."/>
            <person name="Makarenko M."/>
            <person name="Klepikova A."/>
            <person name="Omelchenko D."/>
            <person name="Novikova G."/>
            <person name="Obukhova E."/>
            <person name="Bogdanov V."/>
            <person name="Penin A."/>
            <person name="Logacheva M."/>
        </authorList>
    </citation>
    <scope>NUCLEOTIDE SEQUENCE</scope>
    <source>
        <strain evidence="1">Hsosn_3</strain>
        <tissue evidence="1">Leaf</tissue>
    </source>
</reference>